<dbReference type="GO" id="GO:0070290">
    <property type="term" value="F:N-acylphosphatidylethanolamine-specific phospholipase D activity"/>
    <property type="evidence" value="ECO:0007669"/>
    <property type="project" value="InterPro"/>
</dbReference>
<accession>A0A1V9ZQT3</accession>
<dbReference type="AlphaFoldDB" id="A0A1V9ZQT3"/>
<dbReference type="PIRSF" id="PIRSF038896">
    <property type="entry name" value="NAPE-PLD"/>
    <property type="match status" value="1"/>
</dbReference>
<organism evidence="3 4">
    <name type="scientific">Thraustotheca clavata</name>
    <dbReference type="NCBI Taxonomy" id="74557"/>
    <lineage>
        <taxon>Eukaryota</taxon>
        <taxon>Sar</taxon>
        <taxon>Stramenopiles</taxon>
        <taxon>Oomycota</taxon>
        <taxon>Saprolegniomycetes</taxon>
        <taxon>Saprolegniales</taxon>
        <taxon>Achlyaceae</taxon>
        <taxon>Thraustotheca</taxon>
    </lineage>
</organism>
<sequence length="367" mass="41393">MGVRWMKTCRHKHPVRWFSRVIPEDLLPAKRNATGSFENPKHWDYKATSFARVLKWRLTTKDPGPQVPKDPKQLDAVLSVLKPDFTPSIPIDQARITWLGHASVLLEIPVDTNGNKVTILTDPVFSDRCSPLQWAGPKRYRPSPLQVKDLPNINAVVLSHNHYDHLDNITISQLSARFPTLQWFVPLDNSQYITPLGVSSDNITEQNWWDSTTISLQDKSFTFSLVPVMHWSRRDFHDTNKALWGGWVVQGLSGSFFFCGDTAYCSSFKAIGHRFGRQSISAIPIGGYGPKEIFGKQHCDVHEAVQIHHDVDSAASIAIHWGTWVLTGEYYLEPKQLLEELAPSSFSCINHGASKLVAWNLDKAASS</sequence>
<reference evidence="3 4" key="1">
    <citation type="journal article" date="2014" name="Genome Biol. Evol.">
        <title>The secreted proteins of Achlya hypogyna and Thraustotheca clavata identify the ancestral oomycete secretome and reveal gene acquisitions by horizontal gene transfer.</title>
        <authorList>
            <person name="Misner I."/>
            <person name="Blouin N."/>
            <person name="Leonard G."/>
            <person name="Richards T.A."/>
            <person name="Lane C.E."/>
        </authorList>
    </citation>
    <scope>NUCLEOTIDE SEQUENCE [LARGE SCALE GENOMIC DNA]</scope>
    <source>
        <strain evidence="3 4">ATCC 34112</strain>
    </source>
</reference>
<dbReference type="SUPFAM" id="SSF56281">
    <property type="entry name" value="Metallo-hydrolase/oxidoreductase"/>
    <property type="match status" value="1"/>
</dbReference>
<gene>
    <name evidence="3" type="ORF">THRCLA_05966</name>
</gene>
<evidence type="ECO:0000313" key="3">
    <source>
        <dbReference type="EMBL" id="OQS00388.1"/>
    </source>
</evidence>
<dbReference type="Proteomes" id="UP000243217">
    <property type="component" value="Unassembled WGS sequence"/>
</dbReference>
<feature type="domain" description="Metallo-beta-lactamase" evidence="2">
    <location>
        <begin position="118"/>
        <end position="321"/>
    </location>
</feature>
<dbReference type="InterPro" id="IPR001279">
    <property type="entry name" value="Metallo-B-lactamas"/>
</dbReference>
<evidence type="ECO:0000256" key="1">
    <source>
        <dbReference type="PIRSR" id="PIRSR038896-50"/>
    </source>
</evidence>
<evidence type="ECO:0000313" key="4">
    <source>
        <dbReference type="Proteomes" id="UP000243217"/>
    </source>
</evidence>
<dbReference type="GO" id="GO:0005737">
    <property type="term" value="C:cytoplasm"/>
    <property type="evidence" value="ECO:0007669"/>
    <property type="project" value="TreeGrafter"/>
</dbReference>
<dbReference type="GO" id="GO:0070292">
    <property type="term" value="P:N-acylphosphatidylethanolamine metabolic process"/>
    <property type="evidence" value="ECO:0007669"/>
    <property type="project" value="TreeGrafter"/>
</dbReference>
<dbReference type="Gene3D" id="3.60.15.10">
    <property type="entry name" value="Ribonuclease Z/Hydroxyacylglutathione hydrolase-like"/>
    <property type="match status" value="1"/>
</dbReference>
<keyword evidence="4" id="KW-1185">Reference proteome</keyword>
<feature type="binding site" evidence="1">
    <location>
        <position position="163"/>
    </location>
    <ligand>
        <name>an N-acyl-1,2-diacyl-sn-glycero-3-phosphoethanolamine</name>
        <dbReference type="ChEBI" id="CHEBI:62537"/>
    </ligand>
</feature>
<proteinExistence type="predicted"/>
<dbReference type="EMBL" id="JNBS01001704">
    <property type="protein sequence ID" value="OQS00388.1"/>
    <property type="molecule type" value="Genomic_DNA"/>
</dbReference>
<dbReference type="PANTHER" id="PTHR15032">
    <property type="entry name" value="N-ACYL-PHOSPHATIDYLETHANOLAMINE-HYDROLYZING PHOSPHOLIPASE D"/>
    <property type="match status" value="1"/>
</dbReference>
<name>A0A1V9ZQT3_9STRA</name>
<dbReference type="InterPro" id="IPR024884">
    <property type="entry name" value="NAPE-PLD"/>
</dbReference>
<dbReference type="Pfam" id="PF12706">
    <property type="entry name" value="Lactamase_B_2"/>
    <property type="match status" value="1"/>
</dbReference>
<feature type="binding site" evidence="1">
    <location>
        <position position="298"/>
    </location>
    <ligand>
        <name>an N-acyl-1,2-diacyl-sn-glycero-3-phosphoethanolamine</name>
        <dbReference type="ChEBI" id="CHEBI:62537"/>
    </ligand>
</feature>
<dbReference type="GO" id="GO:0008270">
    <property type="term" value="F:zinc ion binding"/>
    <property type="evidence" value="ECO:0007669"/>
    <property type="project" value="InterPro"/>
</dbReference>
<evidence type="ECO:0000259" key="2">
    <source>
        <dbReference type="Pfam" id="PF12706"/>
    </source>
</evidence>
<dbReference type="OrthoDB" id="332863at2759"/>
<dbReference type="PANTHER" id="PTHR15032:SF4">
    <property type="entry name" value="N-ACYL-PHOSPHATIDYLETHANOLAMINE-HYDROLYZING PHOSPHOLIPASE D"/>
    <property type="match status" value="1"/>
</dbReference>
<dbReference type="InterPro" id="IPR036866">
    <property type="entry name" value="RibonucZ/Hydroxyglut_hydro"/>
</dbReference>
<dbReference type="GO" id="GO:0070291">
    <property type="term" value="P:N-acylethanolamine metabolic process"/>
    <property type="evidence" value="ECO:0007669"/>
    <property type="project" value="TreeGrafter"/>
</dbReference>
<protein>
    <submittedName>
        <fullName evidence="3">N-acyl-phosphatidylethanolamine-hydrolyzing phospholipase D isoform X3</fullName>
    </submittedName>
</protein>
<dbReference type="STRING" id="74557.A0A1V9ZQT3"/>
<comment type="caution">
    <text evidence="3">The sequence shown here is derived from an EMBL/GenBank/DDBJ whole genome shotgun (WGS) entry which is preliminary data.</text>
</comment>